<dbReference type="SUPFAM" id="SSF143120">
    <property type="entry name" value="YefM-like"/>
    <property type="match status" value="1"/>
</dbReference>
<protein>
    <recommendedName>
        <fullName evidence="3">Antitoxin</fullName>
    </recommendedName>
</protein>
<evidence type="ECO:0000313" key="2">
    <source>
        <dbReference type="EMBL" id="MPM27006.1"/>
    </source>
</evidence>
<name>A0A644YES6_9ZZZZ</name>
<dbReference type="InterPro" id="IPR006442">
    <property type="entry name" value="Antitoxin_Phd/YefM"/>
</dbReference>
<evidence type="ECO:0008006" key="3">
    <source>
        <dbReference type="Google" id="ProtNLM"/>
    </source>
</evidence>
<proteinExistence type="inferred from homology"/>
<dbReference type="EMBL" id="VSSQ01004883">
    <property type="protein sequence ID" value="MPM27006.1"/>
    <property type="molecule type" value="Genomic_DNA"/>
</dbReference>
<comment type="similarity">
    <text evidence="1">Belongs to the phD/YefM antitoxin family.</text>
</comment>
<gene>
    <name evidence="2" type="ORF">SDC9_73511</name>
</gene>
<dbReference type="InterPro" id="IPR036165">
    <property type="entry name" value="YefM-like_sf"/>
</dbReference>
<dbReference type="Gene3D" id="3.40.1620.10">
    <property type="entry name" value="YefM-like domain"/>
    <property type="match status" value="1"/>
</dbReference>
<dbReference type="NCBIfam" id="TIGR01552">
    <property type="entry name" value="phd_fam"/>
    <property type="match status" value="1"/>
</dbReference>
<evidence type="ECO:0000256" key="1">
    <source>
        <dbReference type="ARBA" id="ARBA00009981"/>
    </source>
</evidence>
<dbReference type="AlphaFoldDB" id="A0A644YES6"/>
<comment type="caution">
    <text evidence="2">The sequence shown here is derived from an EMBL/GenBank/DDBJ whole genome shotgun (WGS) entry which is preliminary data.</text>
</comment>
<organism evidence="2">
    <name type="scientific">bioreactor metagenome</name>
    <dbReference type="NCBI Taxonomy" id="1076179"/>
    <lineage>
        <taxon>unclassified sequences</taxon>
        <taxon>metagenomes</taxon>
        <taxon>ecological metagenomes</taxon>
    </lineage>
</organism>
<reference evidence="2" key="1">
    <citation type="submission" date="2019-08" db="EMBL/GenBank/DDBJ databases">
        <authorList>
            <person name="Kucharzyk K."/>
            <person name="Murdoch R.W."/>
            <person name="Higgins S."/>
            <person name="Loffler F."/>
        </authorList>
    </citation>
    <scope>NUCLEOTIDE SEQUENCE</scope>
</reference>
<dbReference type="Pfam" id="PF02604">
    <property type="entry name" value="PhdYeFM_antitox"/>
    <property type="match status" value="1"/>
</dbReference>
<accession>A0A644YES6</accession>
<sequence length="82" mass="9537">MFEHWQFQEAKNKLSEVVNRALKLGAQIITRRGEEVAVVLSYSDYQKLQKSRTNLSEFFRSSPLHGLNLNENSLRQGKLDRS</sequence>